<dbReference type="Gramene" id="Pp3c5_6310V3.2">
    <property type="protein sequence ID" value="Pp3c5_6310V3.2"/>
    <property type="gene ID" value="Pp3c5_6310"/>
</dbReference>
<comment type="cofactor">
    <cofactor evidence="1">
        <name>Cu(2+)</name>
        <dbReference type="ChEBI" id="CHEBI:29036"/>
    </cofactor>
</comment>
<dbReference type="PRINTS" id="PR00092">
    <property type="entry name" value="TYROSINASE"/>
</dbReference>
<evidence type="ECO:0000256" key="7">
    <source>
        <dbReference type="ARBA" id="ARBA00023157"/>
    </source>
</evidence>
<dbReference type="EnsemblPlants" id="Pp3c5_6310V3.1">
    <property type="protein sequence ID" value="Pp3c5_6310V3.1"/>
    <property type="gene ID" value="Pp3c5_6310"/>
</dbReference>
<keyword evidence="7" id="KW-1015">Disulfide bond</keyword>
<evidence type="ECO:0000256" key="5">
    <source>
        <dbReference type="ARBA" id="ARBA00023002"/>
    </source>
</evidence>
<evidence type="ECO:0000313" key="11">
    <source>
        <dbReference type="EnsemblPlants" id="Pp3c5_6310V3.1"/>
    </source>
</evidence>
<keyword evidence="12" id="KW-1185">Reference proteome</keyword>
<dbReference type="Gene3D" id="1.10.1280.10">
    <property type="entry name" value="Di-copper center containing domain from catechol oxidase"/>
    <property type="match status" value="1"/>
</dbReference>
<feature type="chain" id="PRO_5044576436" description="Tyrosinase copper-binding domain-containing protein" evidence="8">
    <location>
        <begin position="32"/>
        <end position="573"/>
    </location>
</feature>
<evidence type="ECO:0000256" key="1">
    <source>
        <dbReference type="ARBA" id="ARBA00001973"/>
    </source>
</evidence>
<dbReference type="EnsemblPlants" id="Pp3c5_6310V3.2">
    <property type="protein sequence ID" value="Pp3c5_6310V3.2"/>
    <property type="gene ID" value="Pp3c5_6310"/>
</dbReference>
<evidence type="ECO:0000313" key="12">
    <source>
        <dbReference type="Proteomes" id="UP000006727"/>
    </source>
</evidence>
<dbReference type="Proteomes" id="UP000006727">
    <property type="component" value="Chromosome 5"/>
</dbReference>
<dbReference type="Gramene" id="Pp3c5_6310V3.1">
    <property type="protein sequence ID" value="Pp3c5_6310V3.1"/>
    <property type="gene ID" value="Pp3c5_6310"/>
</dbReference>
<dbReference type="RefSeq" id="XP_024375697.1">
    <property type="nucleotide sequence ID" value="XM_024519929.2"/>
</dbReference>
<evidence type="ECO:0000256" key="8">
    <source>
        <dbReference type="SAM" id="SignalP"/>
    </source>
</evidence>
<dbReference type="PANTHER" id="PTHR11474:SF76">
    <property type="entry name" value="SHKT DOMAIN-CONTAINING PROTEIN"/>
    <property type="match status" value="1"/>
</dbReference>
<keyword evidence="4" id="KW-0883">Thioether bond</keyword>
<dbReference type="PROSITE" id="PS00498">
    <property type="entry name" value="TYROSINASE_2"/>
    <property type="match status" value="1"/>
</dbReference>
<evidence type="ECO:0000256" key="3">
    <source>
        <dbReference type="ARBA" id="ARBA00022723"/>
    </source>
</evidence>
<dbReference type="OMA" id="KPFAFAD"/>
<feature type="domain" description="Tyrosinase copper-binding" evidence="9">
    <location>
        <begin position="308"/>
        <end position="319"/>
    </location>
</feature>
<dbReference type="Pfam" id="PF00264">
    <property type="entry name" value="Tyrosinase"/>
    <property type="match status" value="1"/>
</dbReference>
<keyword evidence="8" id="KW-0732">Signal</keyword>
<dbReference type="GO" id="GO:0046872">
    <property type="term" value="F:metal ion binding"/>
    <property type="evidence" value="ECO:0007669"/>
    <property type="project" value="UniProtKB-KW"/>
</dbReference>
<keyword evidence="5" id="KW-0560">Oxidoreductase</keyword>
<dbReference type="InterPro" id="IPR050316">
    <property type="entry name" value="Tyrosinase/Hemocyanin"/>
</dbReference>
<dbReference type="STRING" id="3218.A0A2K1KIQ0"/>
<gene>
    <name evidence="11" type="primary">LOC112282396</name>
    <name evidence="10" type="ORF">PHYPA_007323</name>
</gene>
<dbReference type="Pfam" id="PF12143">
    <property type="entry name" value="PPO1_KFDV"/>
    <property type="match status" value="1"/>
</dbReference>
<evidence type="ECO:0000313" key="10">
    <source>
        <dbReference type="EMBL" id="PNR53648.1"/>
    </source>
</evidence>
<evidence type="ECO:0000256" key="4">
    <source>
        <dbReference type="ARBA" id="ARBA00022784"/>
    </source>
</evidence>
<evidence type="ECO:0000256" key="6">
    <source>
        <dbReference type="ARBA" id="ARBA00023008"/>
    </source>
</evidence>
<comment type="similarity">
    <text evidence="2">Belongs to the tyrosinase family.</text>
</comment>
<dbReference type="GeneID" id="112282396"/>
<dbReference type="SUPFAM" id="SSF48056">
    <property type="entry name" value="Di-copper centre-containing domain"/>
    <property type="match status" value="1"/>
</dbReference>
<evidence type="ECO:0000256" key="2">
    <source>
        <dbReference type="ARBA" id="ARBA00009928"/>
    </source>
</evidence>
<accession>A0A2K1KIQ0</accession>
<dbReference type="Pfam" id="PF12142">
    <property type="entry name" value="PPO1_DWL"/>
    <property type="match status" value="1"/>
</dbReference>
<protein>
    <recommendedName>
        <fullName evidence="9">Tyrosinase copper-binding domain-containing protein</fullName>
    </recommendedName>
</protein>
<proteinExistence type="inferred from homology"/>
<evidence type="ECO:0000259" key="9">
    <source>
        <dbReference type="PROSITE" id="PS00498"/>
    </source>
</evidence>
<dbReference type="InterPro" id="IPR022739">
    <property type="entry name" value="Polyphenol_oxidase_cen"/>
</dbReference>
<reference evidence="10 12" key="1">
    <citation type="journal article" date="2008" name="Science">
        <title>The Physcomitrella genome reveals evolutionary insights into the conquest of land by plants.</title>
        <authorList>
            <person name="Rensing S."/>
            <person name="Lang D."/>
            <person name="Zimmer A."/>
            <person name="Terry A."/>
            <person name="Salamov A."/>
            <person name="Shapiro H."/>
            <person name="Nishiyama T."/>
            <person name="Perroud P.-F."/>
            <person name="Lindquist E."/>
            <person name="Kamisugi Y."/>
            <person name="Tanahashi T."/>
            <person name="Sakakibara K."/>
            <person name="Fujita T."/>
            <person name="Oishi K."/>
            <person name="Shin-I T."/>
            <person name="Kuroki Y."/>
            <person name="Toyoda A."/>
            <person name="Suzuki Y."/>
            <person name="Hashimoto A."/>
            <person name="Yamaguchi K."/>
            <person name="Sugano A."/>
            <person name="Kohara Y."/>
            <person name="Fujiyama A."/>
            <person name="Anterola A."/>
            <person name="Aoki S."/>
            <person name="Ashton N."/>
            <person name="Barbazuk W.B."/>
            <person name="Barker E."/>
            <person name="Bennetzen J."/>
            <person name="Bezanilla M."/>
            <person name="Blankenship R."/>
            <person name="Cho S.H."/>
            <person name="Dutcher S."/>
            <person name="Estelle M."/>
            <person name="Fawcett J.A."/>
            <person name="Gundlach H."/>
            <person name="Hanada K."/>
            <person name="Heyl A."/>
            <person name="Hicks K.A."/>
            <person name="Hugh J."/>
            <person name="Lohr M."/>
            <person name="Mayer K."/>
            <person name="Melkozernov A."/>
            <person name="Murata T."/>
            <person name="Nelson D."/>
            <person name="Pils B."/>
            <person name="Prigge M."/>
            <person name="Reiss B."/>
            <person name="Renner T."/>
            <person name="Rombauts S."/>
            <person name="Rushton P."/>
            <person name="Sanderfoot A."/>
            <person name="Schween G."/>
            <person name="Shiu S.-H."/>
            <person name="Stueber K."/>
            <person name="Theodoulou F.L."/>
            <person name="Tu H."/>
            <person name="Van de Peer Y."/>
            <person name="Verrier P.J."/>
            <person name="Waters E."/>
            <person name="Wood A."/>
            <person name="Yang L."/>
            <person name="Cove D."/>
            <person name="Cuming A."/>
            <person name="Hasebe M."/>
            <person name="Lucas S."/>
            <person name="Mishler D.B."/>
            <person name="Reski R."/>
            <person name="Grigoriev I."/>
            <person name="Quatrano R.S."/>
            <person name="Boore J.L."/>
        </authorList>
    </citation>
    <scope>NUCLEOTIDE SEQUENCE [LARGE SCALE GENOMIC DNA]</scope>
    <source>
        <strain evidence="11 12">cv. Gransden 2004</strain>
    </source>
</reference>
<dbReference type="InterPro" id="IPR002227">
    <property type="entry name" value="Tyrosinase_Cu-bd"/>
</dbReference>
<reference evidence="10 12" key="2">
    <citation type="journal article" date="2018" name="Plant J.">
        <title>The Physcomitrella patens chromosome-scale assembly reveals moss genome structure and evolution.</title>
        <authorList>
            <person name="Lang D."/>
            <person name="Ullrich K.K."/>
            <person name="Murat F."/>
            <person name="Fuchs J."/>
            <person name="Jenkins J."/>
            <person name="Haas F.B."/>
            <person name="Piednoel M."/>
            <person name="Gundlach H."/>
            <person name="Van Bel M."/>
            <person name="Meyberg R."/>
            <person name="Vives C."/>
            <person name="Morata J."/>
            <person name="Symeonidi A."/>
            <person name="Hiss M."/>
            <person name="Muchero W."/>
            <person name="Kamisugi Y."/>
            <person name="Saleh O."/>
            <person name="Blanc G."/>
            <person name="Decker E.L."/>
            <person name="van Gessel N."/>
            <person name="Grimwood J."/>
            <person name="Hayes R.D."/>
            <person name="Graham S.W."/>
            <person name="Gunter L.E."/>
            <person name="McDaniel S.F."/>
            <person name="Hoernstein S.N.W."/>
            <person name="Larsson A."/>
            <person name="Li F.W."/>
            <person name="Perroud P.F."/>
            <person name="Phillips J."/>
            <person name="Ranjan P."/>
            <person name="Rokshar D.S."/>
            <person name="Rothfels C.J."/>
            <person name="Schneider L."/>
            <person name="Shu S."/>
            <person name="Stevenson D.W."/>
            <person name="Thummler F."/>
            <person name="Tillich M."/>
            <person name="Villarreal Aguilar J.C."/>
            <person name="Widiez T."/>
            <person name="Wong G.K."/>
            <person name="Wymore A."/>
            <person name="Zhang Y."/>
            <person name="Zimmer A.D."/>
            <person name="Quatrano R.S."/>
            <person name="Mayer K.F.X."/>
            <person name="Goodstein D."/>
            <person name="Casacuberta J.M."/>
            <person name="Vandepoele K."/>
            <person name="Reski R."/>
            <person name="Cuming A.C."/>
            <person name="Tuskan G.A."/>
            <person name="Maumus F."/>
            <person name="Salse J."/>
            <person name="Schmutz J."/>
            <person name="Rensing S.A."/>
        </authorList>
    </citation>
    <scope>NUCLEOTIDE SEQUENCE [LARGE SCALE GENOMIC DNA]</scope>
    <source>
        <strain evidence="11 12">cv. Gransden 2004</strain>
    </source>
</reference>
<keyword evidence="6" id="KW-0186">Copper</keyword>
<dbReference type="PANTHER" id="PTHR11474">
    <property type="entry name" value="TYROSINASE FAMILY MEMBER"/>
    <property type="match status" value="1"/>
</dbReference>
<dbReference type="InterPro" id="IPR022740">
    <property type="entry name" value="Polyphenol_oxidase_C"/>
</dbReference>
<dbReference type="GO" id="GO:0004097">
    <property type="term" value="F:catechol oxidase activity"/>
    <property type="evidence" value="ECO:0007669"/>
    <property type="project" value="InterPro"/>
</dbReference>
<dbReference type="EMBL" id="ABEU02000005">
    <property type="protein sequence ID" value="PNR53648.1"/>
    <property type="molecule type" value="Genomic_DNA"/>
</dbReference>
<name>A0A2K1KIQ0_PHYPA</name>
<dbReference type="AlphaFoldDB" id="A0A2K1KIQ0"/>
<organism evidence="10">
    <name type="scientific">Physcomitrium patens</name>
    <name type="common">Spreading-leaved earth moss</name>
    <name type="synonym">Physcomitrella patens</name>
    <dbReference type="NCBI Taxonomy" id="3218"/>
    <lineage>
        <taxon>Eukaryota</taxon>
        <taxon>Viridiplantae</taxon>
        <taxon>Streptophyta</taxon>
        <taxon>Embryophyta</taxon>
        <taxon>Bryophyta</taxon>
        <taxon>Bryophytina</taxon>
        <taxon>Bryopsida</taxon>
        <taxon>Funariidae</taxon>
        <taxon>Funariales</taxon>
        <taxon>Funariaceae</taxon>
        <taxon>Physcomitrium</taxon>
    </lineage>
</organism>
<keyword evidence="3" id="KW-0479">Metal-binding</keyword>
<reference evidence="11" key="3">
    <citation type="submission" date="2020-12" db="UniProtKB">
        <authorList>
            <consortium name="EnsemblPlants"/>
        </authorList>
    </citation>
    <scope>IDENTIFICATION</scope>
</reference>
<dbReference type="OrthoDB" id="6132182at2759"/>
<dbReference type="PaxDb" id="3218-PP1S41_46V6.1"/>
<dbReference type="InterPro" id="IPR008922">
    <property type="entry name" value="Di-copper_centre_dom_sf"/>
</dbReference>
<feature type="signal peptide" evidence="8">
    <location>
        <begin position="1"/>
        <end position="31"/>
    </location>
</feature>
<sequence length="573" mass="64413">MGSPGRSALEGALGTWILYTALCVNFGSVSGLPNMGPDMYTCKKHAVVPPYSTVVSCCPPLPTRPIKDFKFEDQTLPMRVRRPAHKVDAAYIEKYNRAYRLMRALPQDDPRSFHQQSNIHCAYCGFGFKQLGINVTLEMHGTWLTFPFHRWYIYFHERILASLLNDSSFALPFWNWDSMMEPERPSQIPEYFYTMPALVDPLRNPRHRTPAVPDLSTDLTGRSPMDIKNATLEEVIESNNNLLYQTVVSGATLPSLFLGKPLRGGVEKTSLGASAFEVGPHGAIHGWVGDPAQPNGEDMVHLYSAARDPIFYAHHANCDRMWCDWKNLPGGKRTGFEDDPDWMESQLLFYDENADLIRVKIKDSLDIVKLRYTYEEVDNPWAHHDSLRFKKHGKSLSSSVAATGLSSIILKQNVDKPVTKCGERTRDISFTNNAFHVYIPLGSVNAATKRRGLFGLFQSSSVVVEEILILENIQSPTGKKISFKIFMDIDADDTTSTADLSFVAIYNNLPLRSIDEEQKQDKVTFSIAMGMKLRSLELRKRTCIPISLVPVPGTNGNAHMISVSNIYIKSVIP</sequence>